<proteinExistence type="predicted"/>
<accession>A0AA49JHX9</accession>
<organism evidence="4">
    <name type="scientific">Roseihalotalea indica</name>
    <dbReference type="NCBI Taxonomy" id="2867963"/>
    <lineage>
        <taxon>Bacteria</taxon>
        <taxon>Pseudomonadati</taxon>
        <taxon>Bacteroidota</taxon>
        <taxon>Cytophagia</taxon>
        <taxon>Cytophagales</taxon>
        <taxon>Catalimonadaceae</taxon>
        <taxon>Roseihalotalea</taxon>
    </lineage>
</organism>
<name>A0AA49JHX9_9BACT</name>
<gene>
    <name evidence="4" type="ORF">K4G66_10360</name>
</gene>
<dbReference type="EMBL" id="CP120682">
    <property type="protein sequence ID" value="WKN39100.1"/>
    <property type="molecule type" value="Genomic_DNA"/>
</dbReference>
<protein>
    <submittedName>
        <fullName evidence="4">DUF1080 domain-containing protein</fullName>
    </submittedName>
</protein>
<reference evidence="4" key="2">
    <citation type="journal article" date="2024" name="Antonie Van Leeuwenhoek">
        <title>Roseihalotalea indica gen. nov., sp. nov., a halophilic Bacteroidetes from mesopelagic Southwest Indian Ocean with higher carbohydrate metabolic potential.</title>
        <authorList>
            <person name="Chen B."/>
            <person name="Zhang M."/>
            <person name="Lin D."/>
            <person name="Ye J."/>
            <person name="Tang K."/>
        </authorList>
    </citation>
    <scope>NUCLEOTIDE SEQUENCE</scope>
    <source>
        <strain evidence="4">TK19036</strain>
    </source>
</reference>
<evidence type="ECO:0000256" key="2">
    <source>
        <dbReference type="SAM" id="SignalP"/>
    </source>
</evidence>
<dbReference type="Gene3D" id="2.60.120.560">
    <property type="entry name" value="Exo-inulinase, domain 1"/>
    <property type="match status" value="1"/>
</dbReference>
<reference evidence="4" key="1">
    <citation type="journal article" date="2023" name="Comput. Struct. Biotechnol. J.">
        <title>Discovery of a novel marine Bacteroidetes with a rich repertoire of carbohydrate-active enzymes.</title>
        <authorList>
            <person name="Chen B."/>
            <person name="Liu G."/>
            <person name="Chen Q."/>
            <person name="Wang H."/>
            <person name="Liu L."/>
            <person name="Tang K."/>
        </authorList>
    </citation>
    <scope>NUCLEOTIDE SEQUENCE</scope>
    <source>
        <strain evidence="4">TK19036</strain>
    </source>
</reference>
<sequence length="270" mass="29968">MNTKHILTSLFVLAAGSSVMAQDMLHEGNYKPEDTEYYEPEPAKVTPGENNQPPSDAIVLFDGTDLSQWEGVQQGSPPINYEGGQYTVDWTSLGEPQWEVTDGYFTVNPEGGSIKTKETFDNFQLHIEWRSPQEVQGEGQGRGNSGVFLQGLYEVQVLDSYDNKTYVNGQAGSIYKQHPPLVNAMKPTSEWEVYDIIYTAPKFSEKNGARLEPGYVTVLHNGVLIQNHSAIQGNTAYIGQPPVVAHGKGPIVLQNHGNPVSFRNIWIREL</sequence>
<dbReference type="Pfam" id="PF06439">
    <property type="entry name" value="3keto-disac_hyd"/>
    <property type="match status" value="1"/>
</dbReference>
<feature type="region of interest" description="Disordered" evidence="1">
    <location>
        <begin position="31"/>
        <end position="53"/>
    </location>
</feature>
<keyword evidence="2" id="KW-0732">Signal</keyword>
<dbReference type="AlphaFoldDB" id="A0AA49JHX9"/>
<feature type="domain" description="3-keto-alpha-glucoside-1,2-lyase/3-keto-2-hydroxy-glucal hydratase" evidence="3">
    <location>
        <begin position="57"/>
        <end position="268"/>
    </location>
</feature>
<feature type="signal peptide" evidence="2">
    <location>
        <begin position="1"/>
        <end position="21"/>
    </location>
</feature>
<evidence type="ECO:0000256" key="1">
    <source>
        <dbReference type="SAM" id="MobiDB-lite"/>
    </source>
</evidence>
<dbReference type="InterPro" id="IPR010496">
    <property type="entry name" value="AL/BT2_dom"/>
</dbReference>
<feature type="chain" id="PRO_5041295933" evidence="2">
    <location>
        <begin position="22"/>
        <end position="270"/>
    </location>
</feature>
<evidence type="ECO:0000259" key="3">
    <source>
        <dbReference type="Pfam" id="PF06439"/>
    </source>
</evidence>
<dbReference type="GO" id="GO:0016787">
    <property type="term" value="F:hydrolase activity"/>
    <property type="evidence" value="ECO:0007669"/>
    <property type="project" value="InterPro"/>
</dbReference>
<evidence type="ECO:0000313" key="4">
    <source>
        <dbReference type="EMBL" id="WKN39100.1"/>
    </source>
</evidence>